<dbReference type="Gene3D" id="3.30.460.10">
    <property type="entry name" value="Beta Polymerase, domain 2"/>
    <property type="match status" value="1"/>
</dbReference>
<dbReference type="CDD" id="cd05402">
    <property type="entry name" value="NT_PAP_TUTase"/>
    <property type="match status" value="1"/>
</dbReference>
<dbReference type="Pfam" id="PF22600">
    <property type="entry name" value="MTPAP-like_central"/>
    <property type="match status" value="1"/>
</dbReference>
<organism evidence="3 4">
    <name type="scientific">Blattamonas nauphoetae</name>
    <dbReference type="NCBI Taxonomy" id="2049346"/>
    <lineage>
        <taxon>Eukaryota</taxon>
        <taxon>Metamonada</taxon>
        <taxon>Preaxostyla</taxon>
        <taxon>Oxymonadida</taxon>
        <taxon>Blattamonas</taxon>
    </lineage>
</organism>
<reference evidence="3 4" key="1">
    <citation type="journal article" date="2022" name="bioRxiv">
        <title>Genomics of Preaxostyla Flagellates Illuminates Evolutionary Transitions and the Path Towards Mitochondrial Loss.</title>
        <authorList>
            <person name="Novak L.V.F."/>
            <person name="Treitli S.C."/>
            <person name="Pyrih J."/>
            <person name="Halakuc P."/>
            <person name="Pipaliya S.V."/>
            <person name="Vacek V."/>
            <person name="Brzon O."/>
            <person name="Soukal P."/>
            <person name="Eme L."/>
            <person name="Dacks J.B."/>
            <person name="Karnkowska A."/>
            <person name="Elias M."/>
            <person name="Hampl V."/>
        </authorList>
    </citation>
    <scope>NUCLEOTIDE SEQUENCE [LARGE SCALE GENOMIC DNA]</scope>
    <source>
        <strain evidence="3">NAU3</strain>
        <tissue evidence="3">Gut</tissue>
    </source>
</reference>
<dbReference type="PANTHER" id="PTHR12271">
    <property type="entry name" value="POLY A POLYMERASE CID PAP -RELATED"/>
    <property type="match status" value="1"/>
</dbReference>
<feature type="region of interest" description="Disordered" evidence="1">
    <location>
        <begin position="1"/>
        <end position="49"/>
    </location>
</feature>
<protein>
    <recommendedName>
        <fullName evidence="2">Poly(A) RNA polymerase mitochondrial-like central palm domain-containing protein</fullName>
    </recommendedName>
</protein>
<dbReference type="SUPFAM" id="SSF81301">
    <property type="entry name" value="Nucleotidyltransferase"/>
    <property type="match status" value="1"/>
</dbReference>
<dbReference type="InterPro" id="IPR043519">
    <property type="entry name" value="NT_sf"/>
</dbReference>
<dbReference type="EMBL" id="JARBJD010000182">
    <property type="protein sequence ID" value="KAK2948163.1"/>
    <property type="molecule type" value="Genomic_DNA"/>
</dbReference>
<feature type="domain" description="Poly(A) RNA polymerase mitochondrial-like central palm" evidence="2">
    <location>
        <begin position="84"/>
        <end position="219"/>
    </location>
</feature>
<name>A0ABQ9X831_9EUKA</name>
<comment type="caution">
    <text evidence="3">The sequence shown here is derived from an EMBL/GenBank/DDBJ whole genome shotgun (WGS) entry which is preliminary data.</text>
</comment>
<dbReference type="Gene3D" id="1.10.1410.10">
    <property type="match status" value="1"/>
</dbReference>
<evidence type="ECO:0000313" key="4">
    <source>
        <dbReference type="Proteomes" id="UP001281761"/>
    </source>
</evidence>
<sequence length="428" mass="48343">MQSLIASHTQDLPDNRTSHSPQISSPQSSHQSNPIHQSTTSTEMEQEQSLQTIKHMNMPALRLVCPDRYEAEVETLIHQPEFVFNNANYTKIEKIRSMFETFVKGCVPEVSDVGLFGSARSTLMTSESDLDFSIQLSDRTRQDVDVLADIKKEMKKGGPFQLSHLIPSERIPLLKCTTTLQIWDEEDEKRIQSESPTHFDVVIGNRHSILSCDLVRTYCAFDDRVRPFLLLVKKWAKSQKIAQATSSGLSSYTWNLACLCFLQMCNPPVIPNIQSPSYIASSDRKCLVDVELTDCHPCFSTDEGPWKELRPGLLPNPHDPLQTANPRPQNTQSVGSLFVGFVDFMGNHYKNEMALSVQHGGLVEAESIRHLMKAYKRAPRILILDPFYNVRNIAGSVQASRQIMYPIRDTIKLIEAQAPFPELISPKT</sequence>
<evidence type="ECO:0000313" key="3">
    <source>
        <dbReference type="EMBL" id="KAK2948163.1"/>
    </source>
</evidence>
<feature type="compositionally biased region" description="Low complexity" evidence="1">
    <location>
        <begin position="18"/>
        <end position="38"/>
    </location>
</feature>
<accession>A0ABQ9X831</accession>
<feature type="compositionally biased region" description="Polar residues" evidence="1">
    <location>
        <begin position="39"/>
        <end position="49"/>
    </location>
</feature>
<proteinExistence type="predicted"/>
<keyword evidence="4" id="KW-1185">Reference proteome</keyword>
<dbReference type="PANTHER" id="PTHR12271:SF40">
    <property type="entry name" value="POLY(A) RNA POLYMERASE GLD2"/>
    <property type="match status" value="1"/>
</dbReference>
<dbReference type="Proteomes" id="UP001281761">
    <property type="component" value="Unassembled WGS sequence"/>
</dbReference>
<gene>
    <name evidence="3" type="ORF">BLNAU_16872</name>
</gene>
<feature type="compositionally biased region" description="Polar residues" evidence="1">
    <location>
        <begin position="1"/>
        <end position="10"/>
    </location>
</feature>
<dbReference type="SUPFAM" id="SSF81631">
    <property type="entry name" value="PAP/OAS1 substrate-binding domain"/>
    <property type="match status" value="1"/>
</dbReference>
<dbReference type="InterPro" id="IPR054708">
    <property type="entry name" value="MTPAP-like_central"/>
</dbReference>
<evidence type="ECO:0000256" key="1">
    <source>
        <dbReference type="SAM" id="MobiDB-lite"/>
    </source>
</evidence>
<evidence type="ECO:0000259" key="2">
    <source>
        <dbReference type="Pfam" id="PF22600"/>
    </source>
</evidence>